<sequence length="576" mass="60311">MRVSSASLVAILLSALDNVHAFAPAPLAKSSVAVRAVDEDSAQVLSEYMAKSHVEKLKAIKEVEAKKNAEIDALKAEIAQLKALPALASGSNNSPSDLSNTVPTDSIAIAQKLASYQTFMEQYMVNAQNQKLLAIREAELKAEKKFQERLEKLLAASSAVLNESIVDDTVLSKESTLFEKRNARVIAAYKTGVSRWGIMEVERAEAQAKSAPVDKSAHVASRSSTVEMTLFDKRNAKIVAAANAGKSRWGNMEIDRAKGIVDSVSVATTAKAETSLFDQRNAKIVASAAAGKSRWGNNEVVRAGGTVSNVASAIPAFSQPAAVNLEDRINIGAQLLGLSAKAPANAQVAPAADQSTSLFVLRNAKVVAAATAGKSRWGNMEIDRARNSGVSSVSKPSVAAASLFDQRNAKIVAAANAGKSRWGNMEIDRAKNSGVSSVATSSVAVASLFDQRNAKVVAAANAGKSRWGNMEIDRAMNSGVSSIAKSSVAAASLFDQRNAKVVAAANAGKSRWGSMEIDRAKNTGGSSIATSSVAVASLFDQRNAKIVAAANAGKSRWGNLEVNRAKTSTEAQLVGA</sequence>
<evidence type="ECO:0000256" key="2">
    <source>
        <dbReference type="SAM" id="SignalP"/>
    </source>
</evidence>
<dbReference type="Proteomes" id="UP001530400">
    <property type="component" value="Unassembled WGS sequence"/>
</dbReference>
<dbReference type="Gene3D" id="2.120.10.70">
    <property type="entry name" value="Fucose-specific lectin"/>
    <property type="match status" value="1"/>
</dbReference>
<dbReference type="AlphaFoldDB" id="A0ABD3QDX3"/>
<dbReference type="EMBL" id="JALLPJ020000234">
    <property type="protein sequence ID" value="KAL3797941.1"/>
    <property type="molecule type" value="Genomic_DNA"/>
</dbReference>
<comment type="caution">
    <text evidence="3">The sequence shown here is derived from an EMBL/GenBank/DDBJ whole genome shotgun (WGS) entry which is preliminary data.</text>
</comment>
<evidence type="ECO:0000313" key="3">
    <source>
        <dbReference type="EMBL" id="KAL3797941.1"/>
    </source>
</evidence>
<feature type="signal peptide" evidence="2">
    <location>
        <begin position="1"/>
        <end position="21"/>
    </location>
</feature>
<keyword evidence="4" id="KW-1185">Reference proteome</keyword>
<proteinExistence type="predicted"/>
<keyword evidence="1" id="KW-0175">Coiled coil</keyword>
<accession>A0ABD3QDX3</accession>
<keyword evidence="2" id="KW-0732">Signal</keyword>
<evidence type="ECO:0000256" key="1">
    <source>
        <dbReference type="SAM" id="Coils"/>
    </source>
</evidence>
<reference evidence="3 4" key="1">
    <citation type="submission" date="2024-10" db="EMBL/GenBank/DDBJ databases">
        <title>Updated reference genomes for cyclostephanoid diatoms.</title>
        <authorList>
            <person name="Roberts W.R."/>
            <person name="Alverson A.J."/>
        </authorList>
    </citation>
    <scope>NUCLEOTIDE SEQUENCE [LARGE SCALE GENOMIC DNA]</scope>
    <source>
        <strain evidence="3 4">AJA010-31</strain>
    </source>
</reference>
<protein>
    <submittedName>
        <fullName evidence="3">Uncharacterized protein</fullName>
    </submittedName>
</protein>
<name>A0ABD3QDX3_9STRA</name>
<feature type="chain" id="PRO_5044831824" evidence="2">
    <location>
        <begin position="22"/>
        <end position="576"/>
    </location>
</feature>
<gene>
    <name evidence="3" type="ORF">ACHAWO_001422</name>
</gene>
<feature type="coiled-coil region" evidence="1">
    <location>
        <begin position="57"/>
        <end position="84"/>
    </location>
</feature>
<organism evidence="3 4">
    <name type="scientific">Cyclotella atomus</name>
    <dbReference type="NCBI Taxonomy" id="382360"/>
    <lineage>
        <taxon>Eukaryota</taxon>
        <taxon>Sar</taxon>
        <taxon>Stramenopiles</taxon>
        <taxon>Ochrophyta</taxon>
        <taxon>Bacillariophyta</taxon>
        <taxon>Coscinodiscophyceae</taxon>
        <taxon>Thalassiosirophycidae</taxon>
        <taxon>Stephanodiscales</taxon>
        <taxon>Stephanodiscaceae</taxon>
        <taxon>Cyclotella</taxon>
    </lineage>
</organism>
<evidence type="ECO:0000313" key="4">
    <source>
        <dbReference type="Proteomes" id="UP001530400"/>
    </source>
</evidence>